<dbReference type="InterPro" id="IPR055797">
    <property type="entry name" value="DUF7373"/>
</dbReference>
<gene>
    <name evidence="4" type="ORF">MU0050_000029</name>
</gene>
<dbReference type="Pfam" id="PF24092">
    <property type="entry name" value="DUF7373_C"/>
    <property type="match status" value="1"/>
</dbReference>
<dbReference type="Proteomes" id="UP001190466">
    <property type="component" value="Chromosome"/>
</dbReference>
<reference evidence="4 5" key="1">
    <citation type="submission" date="2023-08" db="EMBL/GenBank/DDBJ databases">
        <authorList>
            <person name="Folkvardsen B D."/>
            <person name="Norman A."/>
        </authorList>
    </citation>
    <scope>NUCLEOTIDE SEQUENCE [LARGE SCALE GENOMIC DNA]</scope>
    <source>
        <strain evidence="4 5">Mu0050</strain>
    </source>
</reference>
<dbReference type="Pfam" id="PF24088">
    <property type="entry name" value="DUF7373"/>
    <property type="match status" value="1"/>
</dbReference>
<dbReference type="EMBL" id="OY726395">
    <property type="protein sequence ID" value="CAJ1578330.1"/>
    <property type="molecule type" value="Genomic_DNA"/>
</dbReference>
<sequence>MALLATLAVGCTGVQAGTALRDPRNDPRAVNTALLDPGGFATTPRTDLDGTAGTAAEGARLEARRMAEAVVVPFEVDLGLSLPDPEWNRGFTSPLELQPMLPKSVAVAIQSNNFIAGFRTKAAGPTLDRSLTNIVLRLATSEDARRAVSGMANGSEWEQSGRDGRTTPARRALPIPDRPDSVAFLAQPRGRADLFVYTTHGPFVLVQMVLDSGTDAALKLALHTVDRQRAALDSFEPTPVDELAALPMDPTGLLARSVPGYGRGLSPHAAGAYGPHGALHFMSKPDRARQVFTEAGVSAAAVALATVFQARDPDGAAHLVEQFLGDYVNEVYGRSEPVPGLPASRCLFAPEGSTPDLRLASYYCVVAYDKYVIVVQEANIAEAHRALAAQYLLISAE</sequence>
<evidence type="ECO:0000256" key="1">
    <source>
        <dbReference type="SAM" id="MobiDB-lite"/>
    </source>
</evidence>
<evidence type="ECO:0008006" key="6">
    <source>
        <dbReference type="Google" id="ProtNLM"/>
    </source>
</evidence>
<feature type="domain" description="DUF7373" evidence="2">
    <location>
        <begin position="50"/>
        <end position="248"/>
    </location>
</feature>
<evidence type="ECO:0000313" key="5">
    <source>
        <dbReference type="Proteomes" id="UP001190466"/>
    </source>
</evidence>
<protein>
    <recommendedName>
        <fullName evidence="6">Serine hydrolase</fullName>
    </recommendedName>
</protein>
<dbReference type="InterPro" id="IPR056463">
    <property type="entry name" value="DUF7373_C"/>
</dbReference>
<feature type="region of interest" description="Disordered" evidence="1">
    <location>
        <begin position="150"/>
        <end position="172"/>
    </location>
</feature>
<evidence type="ECO:0000313" key="4">
    <source>
        <dbReference type="EMBL" id="CAJ1578330.1"/>
    </source>
</evidence>
<evidence type="ECO:0000259" key="2">
    <source>
        <dbReference type="Pfam" id="PF24088"/>
    </source>
</evidence>
<evidence type="ECO:0000259" key="3">
    <source>
        <dbReference type="Pfam" id="PF24092"/>
    </source>
</evidence>
<keyword evidence="5" id="KW-1185">Reference proteome</keyword>
<accession>A0ABM9M7U0</accession>
<organism evidence="4 5">
    <name type="scientific">[Mycobacterium] wendilense</name>
    <dbReference type="NCBI Taxonomy" id="3064284"/>
    <lineage>
        <taxon>Bacteria</taxon>
        <taxon>Bacillati</taxon>
        <taxon>Actinomycetota</taxon>
        <taxon>Actinomycetes</taxon>
        <taxon>Mycobacteriales</taxon>
        <taxon>Mycobacteriaceae</taxon>
        <taxon>Mycolicibacter</taxon>
    </lineage>
</organism>
<name>A0ABM9M7U0_9MYCO</name>
<feature type="domain" description="DUF7373" evidence="3">
    <location>
        <begin position="253"/>
        <end position="394"/>
    </location>
</feature>
<proteinExistence type="predicted"/>
<dbReference type="RefSeq" id="WP_316513484.1">
    <property type="nucleotide sequence ID" value="NZ_OY726395.1"/>
</dbReference>